<dbReference type="GO" id="GO:0003677">
    <property type="term" value="F:DNA binding"/>
    <property type="evidence" value="ECO:0007669"/>
    <property type="project" value="InterPro"/>
</dbReference>
<dbReference type="Pfam" id="PF13560">
    <property type="entry name" value="HTH_31"/>
    <property type="match status" value="1"/>
</dbReference>
<dbReference type="AlphaFoldDB" id="H3KGI1"/>
<reference evidence="1 2" key="1">
    <citation type="submission" date="2011-11" db="EMBL/GenBank/DDBJ databases">
        <authorList>
            <person name="Weinstock G."/>
            <person name="Sodergren E."/>
            <person name="Clifton S."/>
            <person name="Fulton L."/>
            <person name="Fulton B."/>
            <person name="Courtney L."/>
            <person name="Fronick C."/>
            <person name="Harrison M."/>
            <person name="Strong C."/>
            <person name="Farmer C."/>
            <person name="Delahaunty K."/>
            <person name="Markovic C."/>
            <person name="Hall O."/>
            <person name="Minx P."/>
            <person name="Tomlinson C."/>
            <person name="Mitreva M."/>
            <person name="Hou S."/>
            <person name="Chen J."/>
            <person name="Wollam A."/>
            <person name="Pepin K.H."/>
            <person name="Johnson M."/>
            <person name="Bhonagiri V."/>
            <person name="Zhang X."/>
            <person name="Suruliraj S."/>
            <person name="Warren W."/>
            <person name="Chinwalla A."/>
            <person name="Mardis E.R."/>
            <person name="Wilson R.K."/>
        </authorList>
    </citation>
    <scope>NUCLEOTIDE SEQUENCE [LARGE SCALE GENOMIC DNA]</scope>
    <source>
        <strain evidence="1 2">YIT 11816</strain>
    </source>
</reference>
<dbReference type="Proteomes" id="UP000004956">
    <property type="component" value="Unassembled WGS sequence"/>
</dbReference>
<name>H3KGI1_9BURK</name>
<dbReference type="HOGENOM" id="CLU_140230_5_3_4"/>
<dbReference type="RefSeq" id="WP_008543008.1">
    <property type="nucleotide sequence ID" value="NZ_JH605000.1"/>
</dbReference>
<dbReference type="PATRIC" id="fig|762967.3.peg.1465"/>
<gene>
    <name evidence="1" type="ORF">HMPREF9440_01861</name>
</gene>
<dbReference type="OrthoDB" id="9796786at2"/>
<keyword evidence="2" id="KW-1185">Reference proteome</keyword>
<dbReference type="STRING" id="762967.HMPREF9440_01861"/>
<dbReference type="SUPFAM" id="SSF47413">
    <property type="entry name" value="lambda repressor-like DNA-binding domains"/>
    <property type="match status" value="1"/>
</dbReference>
<protein>
    <submittedName>
        <fullName evidence="1">Toxin-antitoxin system, antitoxin component, Xre family</fullName>
    </submittedName>
</protein>
<evidence type="ECO:0000313" key="1">
    <source>
        <dbReference type="EMBL" id="EHY30758.1"/>
    </source>
</evidence>
<comment type="caution">
    <text evidence="1">The sequence shown here is derived from an EMBL/GenBank/DDBJ whole genome shotgun (WGS) entry which is preliminary data.</text>
</comment>
<dbReference type="Gene3D" id="1.10.260.40">
    <property type="entry name" value="lambda repressor-like DNA-binding domains"/>
    <property type="match status" value="1"/>
</dbReference>
<dbReference type="EMBL" id="AFBQ01000282">
    <property type="protein sequence ID" value="EHY30758.1"/>
    <property type="molecule type" value="Genomic_DNA"/>
</dbReference>
<proteinExistence type="predicted"/>
<organism evidence="1 2">
    <name type="scientific">Sutterella parvirubra YIT 11816</name>
    <dbReference type="NCBI Taxonomy" id="762967"/>
    <lineage>
        <taxon>Bacteria</taxon>
        <taxon>Pseudomonadati</taxon>
        <taxon>Pseudomonadota</taxon>
        <taxon>Betaproteobacteria</taxon>
        <taxon>Burkholderiales</taxon>
        <taxon>Sutterellaceae</taxon>
        <taxon>Sutterella</taxon>
    </lineage>
</organism>
<evidence type="ECO:0000313" key="2">
    <source>
        <dbReference type="Proteomes" id="UP000004956"/>
    </source>
</evidence>
<accession>H3KGI1</accession>
<sequence>MNRPDDPLINRTDRLHAFTPQWAVPPGATIADCAEEQGLPYDVLAHHLGLDEGAFRRLLEGRIPVTEALARRLADTLGSTPDFWMRLEFNYQSDLRRLGLKRPGA</sequence>
<dbReference type="InterPro" id="IPR010982">
    <property type="entry name" value="Lambda_DNA-bd_dom_sf"/>
</dbReference>